<dbReference type="GO" id="GO:0016620">
    <property type="term" value="F:oxidoreductase activity, acting on the aldehyde or oxo group of donors, NAD or NADP as acceptor"/>
    <property type="evidence" value="ECO:0007669"/>
    <property type="project" value="InterPro"/>
</dbReference>
<dbReference type="EMBL" id="CP118157">
    <property type="protein sequence ID" value="WOF22873.1"/>
    <property type="molecule type" value="Genomic_DNA"/>
</dbReference>
<dbReference type="Pfam" id="PF00171">
    <property type="entry name" value="Aldedh"/>
    <property type="match status" value="1"/>
</dbReference>
<reference evidence="7 8" key="1">
    <citation type="submission" date="2023-02" db="EMBL/GenBank/DDBJ databases">
        <title>Microbacterium betulae sp. nov., isolated from birch wood.</title>
        <authorList>
            <person name="Pasciak M."/>
            <person name="Pawlik K.J."/>
            <person name="Martynowski D."/>
            <person name="Laczmanski L."/>
            <person name="Ciekot J."/>
            <person name="Szponar B."/>
            <person name="Wojcik-Fatla A."/>
            <person name="Mackiewicz B."/>
            <person name="Farian E."/>
            <person name="Cholewa G."/>
            <person name="Cholewa A."/>
            <person name="Dutkiewicz J."/>
        </authorList>
    </citation>
    <scope>NUCLEOTIDE SEQUENCE [LARGE SCALE GENOMIC DNA]</scope>
    <source>
        <strain evidence="7 8">AB</strain>
    </source>
</reference>
<dbReference type="KEGG" id="mbet:N8K70_15990"/>
<gene>
    <name evidence="7" type="ORF">N8K70_15990</name>
</gene>
<evidence type="ECO:0000256" key="2">
    <source>
        <dbReference type="ARBA" id="ARBA00023002"/>
    </source>
</evidence>
<evidence type="ECO:0000256" key="3">
    <source>
        <dbReference type="ARBA" id="ARBA00023027"/>
    </source>
</evidence>
<dbReference type="PROSITE" id="PS00070">
    <property type="entry name" value="ALDEHYDE_DEHYDR_CYS"/>
    <property type="match status" value="1"/>
</dbReference>
<dbReference type="InterPro" id="IPR029510">
    <property type="entry name" value="Ald_DH_CS_GLU"/>
</dbReference>
<comment type="similarity">
    <text evidence="1 5">Belongs to the aldehyde dehydrogenase family.</text>
</comment>
<dbReference type="Gene3D" id="3.40.309.10">
    <property type="entry name" value="Aldehyde Dehydrogenase, Chain A, domain 2"/>
    <property type="match status" value="1"/>
</dbReference>
<organism evidence="7 8">
    <name type="scientific">Microbacterium betulae</name>
    <dbReference type="NCBI Taxonomy" id="2981139"/>
    <lineage>
        <taxon>Bacteria</taxon>
        <taxon>Bacillati</taxon>
        <taxon>Actinomycetota</taxon>
        <taxon>Actinomycetes</taxon>
        <taxon>Micrococcales</taxon>
        <taxon>Microbacteriaceae</taxon>
        <taxon>Microbacterium</taxon>
    </lineage>
</organism>
<keyword evidence="8" id="KW-1185">Reference proteome</keyword>
<feature type="domain" description="Aldehyde dehydrogenase" evidence="6">
    <location>
        <begin position="25"/>
        <end position="476"/>
    </location>
</feature>
<evidence type="ECO:0000256" key="4">
    <source>
        <dbReference type="PROSITE-ProRule" id="PRU10007"/>
    </source>
</evidence>
<sequence length="485" mass="50934">MTSVSDTAIRFGPIPVDAWGTGSGGTGTIVDAATGERIGSVALASEADVERAGAVAAAVQPAWADTSFRSRIDVLRRAERALEDLRDDLVPLMMRETGALRSKASHEIDKTIDELRAAAGLPDQPYGELLPHDDPSTLSLARRVPVGVVGVIAPWNAPLMLSMRSIAPALALGNAVIVKPDVKTALTGGAVIDHVFRAAGLPNGVLQVVAGGAEAGEALVRSPHTDMISFTGSSAAGRRVGEVAGGLLKRVVLELGGNNAFIVLDDADLDDALAHAQRGTFSHQGQICMATGRHLVHESVADEYVRRLVEFAESLRVGDPRRSGVTLGPLIDVRQADRVQGVVDDAVAAGAVVRTGGHHEGPFYAPTVLDGVDRDNAAFQAEIFGPVAPVTRFSTDDEAIRLAGATPYGLSAAIHTRDLGRALAISGRLRTGMVHINGQTINDAAHIPMGGMGQSGNGGRYGGHWNLDEFTYWQWVTSRTPPGRR</sequence>
<dbReference type="InterPro" id="IPR015590">
    <property type="entry name" value="Aldehyde_DH_dom"/>
</dbReference>
<evidence type="ECO:0000256" key="1">
    <source>
        <dbReference type="ARBA" id="ARBA00009986"/>
    </source>
</evidence>
<proteinExistence type="inferred from homology"/>
<dbReference type="PANTHER" id="PTHR42986:SF1">
    <property type="entry name" value="BENZALDEHYDE DEHYDROGENASE YFMT"/>
    <property type="match status" value="1"/>
</dbReference>
<accession>A0AA97FH94</accession>
<protein>
    <submittedName>
        <fullName evidence="7">Aldehyde dehydrogenase family protein</fullName>
    </submittedName>
</protein>
<dbReference type="PANTHER" id="PTHR42986">
    <property type="entry name" value="BENZALDEHYDE DEHYDROGENASE YFMT"/>
    <property type="match status" value="1"/>
</dbReference>
<dbReference type="InterPro" id="IPR016160">
    <property type="entry name" value="Ald_DH_CS_CYS"/>
</dbReference>
<dbReference type="FunFam" id="3.40.309.10:FF:000009">
    <property type="entry name" value="Aldehyde dehydrogenase A"/>
    <property type="match status" value="1"/>
</dbReference>
<evidence type="ECO:0000256" key="5">
    <source>
        <dbReference type="RuleBase" id="RU003345"/>
    </source>
</evidence>
<dbReference type="RefSeq" id="WP_317139345.1">
    <property type="nucleotide sequence ID" value="NZ_CP118157.1"/>
</dbReference>
<dbReference type="PROSITE" id="PS00687">
    <property type="entry name" value="ALDEHYDE_DEHYDR_GLU"/>
    <property type="match status" value="1"/>
</dbReference>
<dbReference type="SUPFAM" id="SSF53720">
    <property type="entry name" value="ALDH-like"/>
    <property type="match status" value="1"/>
</dbReference>
<keyword evidence="3" id="KW-0520">NAD</keyword>
<dbReference type="InterPro" id="IPR016163">
    <property type="entry name" value="Ald_DH_C"/>
</dbReference>
<keyword evidence="2 5" id="KW-0560">Oxidoreductase</keyword>
<name>A0AA97FH94_9MICO</name>
<dbReference type="InterPro" id="IPR016161">
    <property type="entry name" value="Ald_DH/histidinol_DH"/>
</dbReference>
<evidence type="ECO:0000313" key="8">
    <source>
        <dbReference type="Proteomes" id="UP001305498"/>
    </source>
</evidence>
<dbReference type="Proteomes" id="UP001305498">
    <property type="component" value="Chromosome"/>
</dbReference>
<dbReference type="AlphaFoldDB" id="A0AA97FH94"/>
<evidence type="ECO:0000313" key="7">
    <source>
        <dbReference type="EMBL" id="WOF22873.1"/>
    </source>
</evidence>
<dbReference type="Gene3D" id="3.40.605.10">
    <property type="entry name" value="Aldehyde Dehydrogenase, Chain A, domain 1"/>
    <property type="match status" value="1"/>
</dbReference>
<dbReference type="InterPro" id="IPR016162">
    <property type="entry name" value="Ald_DH_N"/>
</dbReference>
<feature type="active site" evidence="4">
    <location>
        <position position="254"/>
    </location>
</feature>
<evidence type="ECO:0000259" key="6">
    <source>
        <dbReference type="Pfam" id="PF00171"/>
    </source>
</evidence>